<dbReference type="GO" id="GO:0051999">
    <property type="term" value="P:mannosyl-inositol phosphorylceramide biosynthetic process"/>
    <property type="evidence" value="ECO:0007669"/>
    <property type="project" value="TreeGrafter"/>
</dbReference>
<name>A9BR09_DELAS</name>
<dbReference type="Pfam" id="PF05704">
    <property type="entry name" value="Caps_synth"/>
    <property type="match status" value="1"/>
</dbReference>
<evidence type="ECO:0000313" key="2">
    <source>
        <dbReference type="Proteomes" id="UP000000784"/>
    </source>
</evidence>
<accession>A9BR09</accession>
<evidence type="ECO:0000313" key="1">
    <source>
        <dbReference type="EMBL" id="ABX32964.1"/>
    </source>
</evidence>
<dbReference type="STRING" id="398578.Daci_0318"/>
<proteinExistence type="predicted"/>
<dbReference type="Gene3D" id="3.90.550.20">
    <property type="match status" value="1"/>
</dbReference>
<dbReference type="PANTHER" id="PTHR32385">
    <property type="entry name" value="MANNOSYL PHOSPHORYLINOSITOL CERAMIDE SYNTHASE"/>
    <property type="match status" value="1"/>
</dbReference>
<dbReference type="PANTHER" id="PTHR32385:SF15">
    <property type="entry name" value="INOSITOL PHOSPHOCERAMIDE MANNOSYLTRANSFERASE 1"/>
    <property type="match status" value="1"/>
</dbReference>
<protein>
    <recommendedName>
        <fullName evidence="3">Capsular biosynthesis protein</fullName>
    </recommendedName>
</protein>
<dbReference type="GO" id="GO:0016020">
    <property type="term" value="C:membrane"/>
    <property type="evidence" value="ECO:0007669"/>
    <property type="project" value="GOC"/>
</dbReference>
<dbReference type="SUPFAM" id="SSF53448">
    <property type="entry name" value="Nucleotide-diphospho-sugar transferases"/>
    <property type="match status" value="1"/>
</dbReference>
<dbReference type="KEGG" id="dac:Daci_0318"/>
<sequence length="314" mass="35257">MKKIPAVLFRLLHRWAAPSKIGADYTMPAPLQLPPSPPAADGLAAEIPKTIWTYWNQSGLDPFVQQCVDSWRRQCPDHQVIVVTPENLGQYVACGDLPAAFAELHPTKQSDWLRLYLVAHHGGYWFDATTLLTAPLDWMSASPGAGAAELAGFYLEGFTRDRRYPVIESWSFCAPAGSRFVSEWQKEFHQALIVDGPEAYLQRLQSRHDAAEVLQGIPDPNYLLIHVTAQQVMRRLPDARLTLFKAEDTAFFYHSALRWKWYLLYPQLCLAKAPQVAAPIVKLRGGERRHFTDMLALHGGAAPGSIWSRALSAR</sequence>
<keyword evidence="2" id="KW-1185">Reference proteome</keyword>
<reference evidence="1 2" key="1">
    <citation type="journal article" date="2004" name="Appl. Environ. Microbiol.">
        <title>Mineralization of individual congeners of linear alkylbenzenesulfonate by defined pairs of heterotrophic bacteria.</title>
        <authorList>
            <person name="Schleheck D."/>
            <person name="Knepper T.P."/>
            <person name="Fischer K."/>
            <person name="Cook A.M."/>
        </authorList>
    </citation>
    <scope>NUCLEOTIDE SEQUENCE [LARGE SCALE GENOMIC DNA]</scope>
    <source>
        <strain evidence="2">DSM 14801 / SPH-1</strain>
    </source>
</reference>
<dbReference type="InterPro" id="IPR029044">
    <property type="entry name" value="Nucleotide-diphossugar_trans"/>
</dbReference>
<dbReference type="Proteomes" id="UP000000784">
    <property type="component" value="Chromosome"/>
</dbReference>
<dbReference type="HOGENOM" id="CLU_071032_0_0_4"/>
<organism evidence="1 2">
    <name type="scientific">Delftia acidovorans (strain DSM 14801 / SPH-1)</name>
    <dbReference type="NCBI Taxonomy" id="398578"/>
    <lineage>
        <taxon>Bacteria</taxon>
        <taxon>Pseudomonadati</taxon>
        <taxon>Pseudomonadota</taxon>
        <taxon>Betaproteobacteria</taxon>
        <taxon>Burkholderiales</taxon>
        <taxon>Comamonadaceae</taxon>
        <taxon>Delftia</taxon>
    </lineage>
</organism>
<dbReference type="eggNOG" id="COG3774">
    <property type="taxonomic scope" value="Bacteria"/>
</dbReference>
<evidence type="ECO:0008006" key="3">
    <source>
        <dbReference type="Google" id="ProtNLM"/>
    </source>
</evidence>
<gene>
    <name evidence="1" type="ordered locus">Daci_0318</name>
</gene>
<dbReference type="InterPro" id="IPR051706">
    <property type="entry name" value="Glycosyltransferase_domain"/>
</dbReference>
<dbReference type="GO" id="GO:0000030">
    <property type="term" value="F:mannosyltransferase activity"/>
    <property type="evidence" value="ECO:0007669"/>
    <property type="project" value="TreeGrafter"/>
</dbReference>
<dbReference type="EMBL" id="CP000884">
    <property type="protein sequence ID" value="ABX32964.1"/>
    <property type="molecule type" value="Genomic_DNA"/>
</dbReference>
<dbReference type="InterPro" id="IPR008441">
    <property type="entry name" value="AfumC-like_glycosyl_Trfase"/>
</dbReference>
<dbReference type="AlphaFoldDB" id="A9BR09"/>
<reference evidence="2" key="2">
    <citation type="submission" date="2007-11" db="EMBL/GenBank/DDBJ databases">
        <title>Complete sequence of Delftia acidovorans DSM 14801 / SPH-1.</title>
        <authorList>
            <person name="Copeland A."/>
            <person name="Lucas S."/>
            <person name="Lapidus A."/>
            <person name="Barry K."/>
            <person name="Glavina del Rio T."/>
            <person name="Dalin E."/>
            <person name="Tice H."/>
            <person name="Pitluck S."/>
            <person name="Lowry S."/>
            <person name="Clum A."/>
            <person name="Schmutz J."/>
            <person name="Larimer F."/>
            <person name="Land M."/>
            <person name="Hauser L."/>
            <person name="Kyrpides N."/>
            <person name="Kim E."/>
            <person name="Schleheck D."/>
            <person name="Richardson P."/>
        </authorList>
    </citation>
    <scope>NUCLEOTIDE SEQUENCE [LARGE SCALE GENOMIC DNA]</scope>
    <source>
        <strain evidence="2">DSM 14801 / SPH-1</strain>
    </source>
</reference>